<dbReference type="PROSITE" id="PS00217">
    <property type="entry name" value="SUGAR_TRANSPORT_2"/>
    <property type="match status" value="1"/>
</dbReference>
<dbReference type="Pfam" id="PF00083">
    <property type="entry name" value="Sugar_tr"/>
    <property type="match status" value="1"/>
</dbReference>
<dbReference type="PANTHER" id="PTHR48022:SF73">
    <property type="entry name" value="METABOLITE TRANSPORT PROTEIN YDL199C-RELATED"/>
    <property type="match status" value="1"/>
</dbReference>
<dbReference type="NCBIfam" id="TIGR00879">
    <property type="entry name" value="SP"/>
    <property type="match status" value="1"/>
</dbReference>
<protein>
    <submittedName>
        <fullName evidence="12">Mitochondrial substrate/solute carrier</fullName>
    </submittedName>
</protein>
<dbReference type="AlphaFoldDB" id="A0A9W9RQP8"/>
<dbReference type="PROSITE" id="PS50920">
    <property type="entry name" value="SOLCAR"/>
    <property type="match status" value="1"/>
</dbReference>
<reference evidence="12" key="2">
    <citation type="journal article" date="2023" name="IMA Fungus">
        <title>Comparative genomic study of the Penicillium genus elucidates a diverse pangenome and 15 lateral gene transfer events.</title>
        <authorList>
            <person name="Petersen C."/>
            <person name="Sorensen T."/>
            <person name="Nielsen M.R."/>
            <person name="Sondergaard T.E."/>
            <person name="Sorensen J.L."/>
            <person name="Fitzpatrick D.A."/>
            <person name="Frisvad J.C."/>
            <person name="Nielsen K.L."/>
        </authorList>
    </citation>
    <scope>NUCLEOTIDE SEQUENCE</scope>
    <source>
        <strain evidence="12">IBT 29864</strain>
    </source>
</reference>
<evidence type="ECO:0000313" key="12">
    <source>
        <dbReference type="EMBL" id="KAJ5364657.1"/>
    </source>
</evidence>
<feature type="transmembrane region" description="Helical" evidence="10">
    <location>
        <begin position="599"/>
        <end position="619"/>
    </location>
</feature>
<feature type="compositionally biased region" description="Low complexity" evidence="9">
    <location>
        <begin position="440"/>
        <end position="454"/>
    </location>
</feature>
<keyword evidence="5" id="KW-0999">Mitochondrion inner membrane</keyword>
<keyword evidence="3" id="KW-0813">Transport</keyword>
<comment type="similarity">
    <text evidence="2">Belongs to the major facilitator superfamily. Sugar transporter (TC 2.A.1.1) family.</text>
</comment>
<feature type="transmembrane region" description="Helical" evidence="10">
    <location>
        <begin position="843"/>
        <end position="866"/>
    </location>
</feature>
<dbReference type="SUPFAM" id="SSF103473">
    <property type="entry name" value="MFS general substrate transporter"/>
    <property type="match status" value="1"/>
</dbReference>
<feature type="transmembrane region" description="Helical" evidence="10">
    <location>
        <begin position="905"/>
        <end position="926"/>
    </location>
</feature>
<feature type="transmembrane region" description="Helical" evidence="10">
    <location>
        <begin position="873"/>
        <end position="893"/>
    </location>
</feature>
<evidence type="ECO:0000256" key="9">
    <source>
        <dbReference type="SAM" id="MobiDB-lite"/>
    </source>
</evidence>
<keyword evidence="13" id="KW-1185">Reference proteome</keyword>
<evidence type="ECO:0000313" key="13">
    <source>
        <dbReference type="Proteomes" id="UP001147782"/>
    </source>
</evidence>
<evidence type="ECO:0000256" key="8">
    <source>
        <dbReference type="PROSITE-ProRule" id="PRU00282"/>
    </source>
</evidence>
<dbReference type="SUPFAM" id="SSF103506">
    <property type="entry name" value="Mitochondrial carrier"/>
    <property type="match status" value="1"/>
</dbReference>
<evidence type="ECO:0000256" key="4">
    <source>
        <dbReference type="ARBA" id="ARBA00022692"/>
    </source>
</evidence>
<dbReference type="GO" id="GO:0005351">
    <property type="term" value="F:carbohydrate:proton symporter activity"/>
    <property type="evidence" value="ECO:0007669"/>
    <property type="project" value="TreeGrafter"/>
</dbReference>
<keyword evidence="7 8" id="KW-0472">Membrane</keyword>
<name>A0A9W9RQP8_9EURO</name>
<dbReference type="PANTHER" id="PTHR48022">
    <property type="entry name" value="PLASTIDIC GLUCOSE TRANSPORTER 4"/>
    <property type="match status" value="1"/>
</dbReference>
<evidence type="ECO:0000256" key="2">
    <source>
        <dbReference type="ARBA" id="ARBA00010992"/>
    </source>
</evidence>
<dbReference type="EMBL" id="JAPZBS010000008">
    <property type="protein sequence ID" value="KAJ5364657.1"/>
    <property type="molecule type" value="Genomic_DNA"/>
</dbReference>
<evidence type="ECO:0000256" key="5">
    <source>
        <dbReference type="ARBA" id="ARBA00022792"/>
    </source>
</evidence>
<evidence type="ECO:0000256" key="6">
    <source>
        <dbReference type="ARBA" id="ARBA00022989"/>
    </source>
</evidence>
<comment type="caution">
    <text evidence="12">The sequence shown here is derived from an EMBL/GenBank/DDBJ whole genome shotgun (WGS) entry which is preliminary data.</text>
</comment>
<evidence type="ECO:0000256" key="7">
    <source>
        <dbReference type="ARBA" id="ARBA00023136"/>
    </source>
</evidence>
<reference evidence="12" key="1">
    <citation type="submission" date="2022-11" db="EMBL/GenBank/DDBJ databases">
        <authorList>
            <person name="Petersen C."/>
        </authorList>
    </citation>
    <scope>NUCLEOTIDE SEQUENCE</scope>
    <source>
        <strain evidence="12">IBT 29864</strain>
    </source>
</reference>
<keyword evidence="5" id="KW-0496">Mitochondrion</keyword>
<feature type="repeat" description="Solcar" evidence="8">
    <location>
        <begin position="141"/>
        <end position="228"/>
    </location>
</feature>
<feature type="transmembrane region" description="Helical" evidence="10">
    <location>
        <begin position="969"/>
        <end position="988"/>
    </location>
</feature>
<dbReference type="Pfam" id="PF00153">
    <property type="entry name" value="Mito_carr"/>
    <property type="match status" value="1"/>
</dbReference>
<dbReference type="RefSeq" id="XP_056552283.1">
    <property type="nucleotide sequence ID" value="XM_056703283.1"/>
</dbReference>
<dbReference type="GO" id="GO:0016020">
    <property type="term" value="C:membrane"/>
    <property type="evidence" value="ECO:0007669"/>
    <property type="project" value="UniProtKB-SubCell"/>
</dbReference>
<dbReference type="PRINTS" id="PR00171">
    <property type="entry name" value="SUGRTRNSPORT"/>
</dbReference>
<dbReference type="GeneID" id="81442462"/>
<feature type="region of interest" description="Disordered" evidence="9">
    <location>
        <begin position="387"/>
        <end position="419"/>
    </location>
</feature>
<dbReference type="InterPro" id="IPR020846">
    <property type="entry name" value="MFS_dom"/>
</dbReference>
<dbReference type="InterPro" id="IPR003663">
    <property type="entry name" value="Sugar/inositol_transpt"/>
</dbReference>
<feature type="region of interest" description="Disordered" evidence="9">
    <location>
        <begin position="431"/>
        <end position="454"/>
    </location>
</feature>
<feature type="transmembrane region" description="Helical" evidence="10">
    <location>
        <begin position="808"/>
        <end position="831"/>
    </location>
</feature>
<evidence type="ECO:0000259" key="11">
    <source>
        <dbReference type="PROSITE" id="PS50850"/>
    </source>
</evidence>
<dbReference type="Gene3D" id="1.20.1250.20">
    <property type="entry name" value="MFS general substrate transporter like domains"/>
    <property type="match status" value="1"/>
</dbReference>
<feature type="compositionally biased region" description="Basic and acidic residues" evidence="9">
    <location>
        <begin position="501"/>
        <end position="520"/>
    </location>
</feature>
<sequence length="1115" mass="123419">MNPIFLEPNIGNPGASRRKPRNDAATGASAAGVRALSAQMVAFYFRAPIKAFFRTRVDYMAFARAVNPRVAEGKWSIHTTTPGLLLHAVRTYGWRFIPNQVLPPLMANAGVGAVLYTSYLQVLGALHEPVSQGVKRVWPPAPPSATFTAGFAAGTIQSIIAAPLDALQVRLQTSDMLDGQYRSMWHYGHHKLNQIGLRGVFAGWSLSFLRDSLGYAVFFSAFEYIKSQSYYSFITWYYGELRAETVDQLPSPGSSDRGVPVIKPHYALEPCFLMMAGVVASVAQQAIQHPLSRIQDLHLGRLEYLDHQASLDPTRRQMLRLYYHAYQETWKRCRRKATRAGGWRPWLFRGFAGSALRQVPSTSAGLVIFELRRTAYRDRSGLRGVAKGKAKKGSKGWNISPPTANIPSSTSPRAIPLRNLPDSNARFTVLESASEKGSRRSSFSSTRSGESDFSIWSDTGDLAEQLAEVEDPLQIRLRNSLDRDHRARRGRRKQAPKRVHYPPDLDYPHPSIDLEKDHIRIPNPPPRRIPRIERFLAGIMSPRNGQNAQLHGLVGKPLLYFTSVFVSLGVFLFGYDQGVMSGIITGGYFRDYFDQPSPATIGTVVAILEIGAFISSLLVGRIGDVIGRRRTILYGSAVFFVGGGLQTFAVSMPMMMVGRIVAGLGVGALSTIVPVYQSEISPPHNRGKLACIEFTGNIAGYATSVWVDYFCSFIESDISWRLPLLCQCIMGALLGVGSLIICESPRWLLDNDHDEEGMIVIANLYGEGDIHNDKARQEYREIKMNVLIQRQEGERSYSDMFRRYWKRVLIAMSAQALAQLNGINVISYYAPLVFESAGWEGRSAILMTGINGITYLLSTVPPWYLVDGWGRRPILLSGAIAMLISLSLISYFIHIEIPATRTLTVIFVMIYNAAFGASWGPIPWLYPPEILPLSIRAKGASLSTASNWAFNWVVGELTPILQRAIGWRLYLLHAFFCACSFVVVYFLYPETSGVRLEDMNILFGDATTAMPTPVTDGERGSLMGAGSPVPSLDIRRPYGQFGAESAIPGLDIDPPTIGTDGLGKSGRADTQAGSHRGEGIGGWISNMVNRHRRGSTGTNPGRYRRLEQGEDEEEH</sequence>
<dbReference type="InterPro" id="IPR050360">
    <property type="entry name" value="MFS_Sugar_Transporters"/>
</dbReference>
<feature type="transmembrane region" description="Helical" evidence="10">
    <location>
        <begin position="656"/>
        <end position="676"/>
    </location>
</feature>
<dbReference type="FunFam" id="1.20.1250.20:FF:000119">
    <property type="entry name" value="MFS monosaccharide transporter, putative"/>
    <property type="match status" value="1"/>
</dbReference>
<feature type="compositionally biased region" description="Basic residues" evidence="9">
    <location>
        <begin position="486"/>
        <end position="500"/>
    </location>
</feature>
<feature type="region of interest" description="Disordered" evidence="9">
    <location>
        <begin position="1049"/>
        <end position="1115"/>
    </location>
</feature>
<accession>A0A9W9RQP8</accession>
<feature type="region of interest" description="Disordered" evidence="9">
    <location>
        <begin position="480"/>
        <end position="523"/>
    </location>
</feature>
<feature type="domain" description="Major facilitator superfamily (MFS) profile" evidence="11">
    <location>
        <begin position="562"/>
        <end position="992"/>
    </location>
</feature>
<keyword evidence="4 8" id="KW-0812">Transmembrane</keyword>
<comment type="subcellular location">
    <subcellularLocation>
        <location evidence="1">Membrane</location>
        <topology evidence="1">Multi-pass membrane protein</topology>
    </subcellularLocation>
</comment>
<dbReference type="PROSITE" id="PS50850">
    <property type="entry name" value="MFS"/>
    <property type="match status" value="1"/>
</dbReference>
<gene>
    <name evidence="12" type="ORF">N7496_010370</name>
</gene>
<evidence type="ECO:0000256" key="3">
    <source>
        <dbReference type="ARBA" id="ARBA00022448"/>
    </source>
</evidence>
<dbReference type="Gene3D" id="1.50.40.10">
    <property type="entry name" value="Mitochondrial carrier domain"/>
    <property type="match status" value="1"/>
</dbReference>
<dbReference type="InterPro" id="IPR018108">
    <property type="entry name" value="MCP_transmembrane"/>
</dbReference>
<dbReference type="OrthoDB" id="648285at2759"/>
<dbReference type="InterPro" id="IPR036259">
    <property type="entry name" value="MFS_trans_sf"/>
</dbReference>
<feature type="transmembrane region" description="Helical" evidence="10">
    <location>
        <begin position="631"/>
        <end position="650"/>
    </location>
</feature>
<evidence type="ECO:0000256" key="10">
    <source>
        <dbReference type="SAM" id="Phobius"/>
    </source>
</evidence>
<organism evidence="12 13">
    <name type="scientific">Penicillium cataractarum</name>
    <dbReference type="NCBI Taxonomy" id="2100454"/>
    <lineage>
        <taxon>Eukaryota</taxon>
        <taxon>Fungi</taxon>
        <taxon>Dikarya</taxon>
        <taxon>Ascomycota</taxon>
        <taxon>Pezizomycotina</taxon>
        <taxon>Eurotiomycetes</taxon>
        <taxon>Eurotiomycetidae</taxon>
        <taxon>Eurotiales</taxon>
        <taxon>Aspergillaceae</taxon>
        <taxon>Penicillium</taxon>
    </lineage>
</organism>
<feature type="compositionally biased region" description="Polar residues" evidence="9">
    <location>
        <begin position="400"/>
        <end position="412"/>
    </location>
</feature>
<keyword evidence="6 10" id="KW-1133">Transmembrane helix</keyword>
<proteinExistence type="inferred from homology"/>
<dbReference type="InterPro" id="IPR005829">
    <property type="entry name" value="Sugar_transporter_CS"/>
</dbReference>
<dbReference type="Proteomes" id="UP001147782">
    <property type="component" value="Unassembled WGS sequence"/>
</dbReference>
<dbReference type="InterPro" id="IPR023395">
    <property type="entry name" value="MCP_dom_sf"/>
</dbReference>
<evidence type="ECO:0000256" key="1">
    <source>
        <dbReference type="ARBA" id="ARBA00004141"/>
    </source>
</evidence>
<dbReference type="InterPro" id="IPR005828">
    <property type="entry name" value="MFS_sugar_transport-like"/>
</dbReference>
<feature type="region of interest" description="Disordered" evidence="9">
    <location>
        <begin position="1"/>
        <end position="24"/>
    </location>
</feature>